<dbReference type="GO" id="GO:0022857">
    <property type="term" value="F:transmembrane transporter activity"/>
    <property type="evidence" value="ECO:0007669"/>
    <property type="project" value="InterPro"/>
</dbReference>
<keyword evidence="1" id="KW-0472">Membrane</keyword>
<dbReference type="SUPFAM" id="SSF103473">
    <property type="entry name" value="MFS general substrate transporter"/>
    <property type="match status" value="1"/>
</dbReference>
<gene>
    <name evidence="2" type="ORF">EGW08_019739</name>
</gene>
<keyword evidence="1" id="KW-1133">Transmembrane helix</keyword>
<dbReference type="Proteomes" id="UP000271974">
    <property type="component" value="Unassembled WGS sequence"/>
</dbReference>
<dbReference type="InterPro" id="IPR011701">
    <property type="entry name" value="MFS"/>
</dbReference>
<dbReference type="InterPro" id="IPR036259">
    <property type="entry name" value="MFS_trans_sf"/>
</dbReference>
<dbReference type="STRING" id="188477.A0A3S0ZDJ2"/>
<feature type="transmembrane region" description="Helical" evidence="1">
    <location>
        <begin position="12"/>
        <end position="37"/>
    </location>
</feature>
<dbReference type="EMBL" id="RQTK01001060">
    <property type="protein sequence ID" value="RUS72511.1"/>
    <property type="molecule type" value="Genomic_DNA"/>
</dbReference>
<feature type="transmembrane region" description="Helical" evidence="1">
    <location>
        <begin position="214"/>
        <end position="234"/>
    </location>
</feature>
<comment type="caution">
    <text evidence="2">The sequence shown here is derived from an EMBL/GenBank/DDBJ whole genome shotgun (WGS) entry which is preliminary data.</text>
</comment>
<dbReference type="AlphaFoldDB" id="A0A3S0ZDJ2"/>
<dbReference type="Gene3D" id="1.20.1250.20">
    <property type="entry name" value="MFS general substrate transporter like domains"/>
    <property type="match status" value="1"/>
</dbReference>
<dbReference type="Pfam" id="PF07690">
    <property type="entry name" value="MFS_1"/>
    <property type="match status" value="1"/>
</dbReference>
<feature type="transmembrane region" description="Helical" evidence="1">
    <location>
        <begin position="150"/>
        <end position="168"/>
    </location>
</feature>
<keyword evidence="1" id="KW-0812">Transmembrane</keyword>
<dbReference type="OrthoDB" id="6156873at2759"/>
<sequence length="413" mass="45033">MQPADPRLRYLYAAWAFLEIAGFGGLVFGWGSLVFVLKREDIFRNLCENGTGSVSNVSIGVYQEDVSNSTSSSSSDQATSPTLQSSGLCDAQDAMLNLVFSVASSFYCLAAFVAGQINYRYGTRFTRLAATTSFSLGSMAIVFTSKEIPWLIFPGTCLISAGGITYFMTNVQISLLFPKAGSLVVGLFIGGFEASAGTAQAIKIGYEHGISLQASFLILCLCQLLTLVSTFIFLPRDFIKKQPDSALLGKLSIKASKSKVSKKVEKLPPLKSLVVSPTYLLHLYWSAVLQFRFMFVLSSLNVTLEKMLPSKQQGEGHRALKLSCFISLLFSDHPSNIILFFFHTAYCNKRNLSPLRRKLMPTVLPLALGTSLGVMMSAAALVERAAIVCLVFLILVIMRAFIYTLLSGLLLAV</sequence>
<proteinExistence type="predicted"/>
<organism evidence="2 3">
    <name type="scientific">Elysia chlorotica</name>
    <name type="common">Eastern emerald elysia</name>
    <name type="synonym">Sea slug</name>
    <dbReference type="NCBI Taxonomy" id="188477"/>
    <lineage>
        <taxon>Eukaryota</taxon>
        <taxon>Metazoa</taxon>
        <taxon>Spiralia</taxon>
        <taxon>Lophotrochozoa</taxon>
        <taxon>Mollusca</taxon>
        <taxon>Gastropoda</taxon>
        <taxon>Heterobranchia</taxon>
        <taxon>Euthyneura</taxon>
        <taxon>Panpulmonata</taxon>
        <taxon>Sacoglossa</taxon>
        <taxon>Placobranchoidea</taxon>
        <taxon>Plakobranchidae</taxon>
        <taxon>Elysia</taxon>
    </lineage>
</organism>
<accession>A0A3S0ZDJ2</accession>
<dbReference type="InterPro" id="IPR027197">
    <property type="entry name" value="SLC43A3"/>
</dbReference>
<evidence type="ECO:0008006" key="4">
    <source>
        <dbReference type="Google" id="ProtNLM"/>
    </source>
</evidence>
<evidence type="ECO:0000313" key="2">
    <source>
        <dbReference type="EMBL" id="RUS72511.1"/>
    </source>
</evidence>
<keyword evidence="3" id="KW-1185">Reference proteome</keyword>
<feature type="transmembrane region" description="Helical" evidence="1">
    <location>
        <begin position="180"/>
        <end position="202"/>
    </location>
</feature>
<feature type="transmembrane region" description="Helical" evidence="1">
    <location>
        <begin position="385"/>
        <end position="412"/>
    </location>
</feature>
<protein>
    <recommendedName>
        <fullName evidence="4">Battenin</fullName>
    </recommendedName>
</protein>
<dbReference type="PANTHER" id="PTHR20765">
    <property type="entry name" value="SOLUTE CARRIER FAMILY 43 MEMBER 3-RELATED"/>
    <property type="match status" value="1"/>
</dbReference>
<evidence type="ECO:0000313" key="3">
    <source>
        <dbReference type="Proteomes" id="UP000271974"/>
    </source>
</evidence>
<feature type="transmembrane region" description="Helical" evidence="1">
    <location>
        <begin position="94"/>
        <end position="119"/>
    </location>
</feature>
<evidence type="ECO:0000256" key="1">
    <source>
        <dbReference type="SAM" id="Phobius"/>
    </source>
</evidence>
<reference evidence="2 3" key="1">
    <citation type="submission" date="2019-01" db="EMBL/GenBank/DDBJ databases">
        <title>A draft genome assembly of the solar-powered sea slug Elysia chlorotica.</title>
        <authorList>
            <person name="Cai H."/>
            <person name="Li Q."/>
            <person name="Fang X."/>
            <person name="Li J."/>
            <person name="Curtis N.E."/>
            <person name="Altenburger A."/>
            <person name="Shibata T."/>
            <person name="Feng M."/>
            <person name="Maeda T."/>
            <person name="Schwartz J.A."/>
            <person name="Shigenobu S."/>
            <person name="Lundholm N."/>
            <person name="Nishiyama T."/>
            <person name="Yang H."/>
            <person name="Hasebe M."/>
            <person name="Li S."/>
            <person name="Pierce S.K."/>
            <person name="Wang J."/>
        </authorList>
    </citation>
    <scope>NUCLEOTIDE SEQUENCE [LARGE SCALE GENOMIC DNA]</scope>
    <source>
        <strain evidence="2">EC2010</strain>
        <tissue evidence="2">Whole organism of an adult</tissue>
    </source>
</reference>
<feature type="transmembrane region" description="Helical" evidence="1">
    <location>
        <begin position="359"/>
        <end position="379"/>
    </location>
</feature>
<name>A0A3S0ZDJ2_ELYCH</name>
<dbReference type="PANTHER" id="PTHR20765:SF1">
    <property type="entry name" value="EQUILIBRATIVE NUCLEOBASE TRANSPORTER 1"/>
    <property type="match status" value="1"/>
</dbReference>